<proteinExistence type="predicted"/>
<accession>A0A6L2Q9D3</accession>
<organism evidence="2 3">
    <name type="scientific">Coptotermes formosanus</name>
    <name type="common">Formosan subterranean termite</name>
    <dbReference type="NCBI Taxonomy" id="36987"/>
    <lineage>
        <taxon>Eukaryota</taxon>
        <taxon>Metazoa</taxon>
        <taxon>Ecdysozoa</taxon>
        <taxon>Arthropoda</taxon>
        <taxon>Hexapoda</taxon>
        <taxon>Insecta</taxon>
        <taxon>Pterygota</taxon>
        <taxon>Neoptera</taxon>
        <taxon>Polyneoptera</taxon>
        <taxon>Dictyoptera</taxon>
        <taxon>Blattodea</taxon>
        <taxon>Blattoidea</taxon>
        <taxon>Termitoidae</taxon>
        <taxon>Rhinotermitidae</taxon>
        <taxon>Coptotermes</taxon>
    </lineage>
</organism>
<comment type="caution">
    <text evidence="2">The sequence shown here is derived from an EMBL/GenBank/DDBJ whole genome shotgun (WGS) entry which is preliminary data.</text>
</comment>
<sequence>MVTIDRYCQDRFIDLLPVLDVDSHVSYEDLTDMWPTFQEILAVFPNLRCGDGHD</sequence>
<evidence type="ECO:0000313" key="3">
    <source>
        <dbReference type="Proteomes" id="UP000502823"/>
    </source>
</evidence>
<name>A0A6L2Q9D3_COPFO</name>
<evidence type="ECO:0000313" key="2">
    <source>
        <dbReference type="EMBL" id="GFG41074.1"/>
    </source>
</evidence>
<reference evidence="3" key="2">
    <citation type="submission" date="2020-01" db="EMBL/GenBank/DDBJ databases">
        <title>Draft genome sequence of the Termite Coptotermes fromosanus.</title>
        <authorList>
            <person name="Itakura S."/>
            <person name="Yosikawa Y."/>
            <person name="Umezawa K."/>
        </authorList>
    </citation>
    <scope>NUCLEOTIDE SEQUENCE [LARGE SCALE GENOMIC DNA]</scope>
</reference>
<reference evidence="2" key="1">
    <citation type="journal article" date="2020" name="J. Asia-Pac. Entomol.">
        <title>Draft genome sequence of the termite, Coptotermes formosanus: Genetic insights into the pyruvate dehydrogenase complex of the termite.</title>
        <authorList>
            <person name="Itakura S."/>
            <person name="Yosikawa Y."/>
            <person name="Togami Y."/>
            <person name="Umezawa K."/>
        </authorList>
    </citation>
    <scope>NUCLEOTIDE SEQUENCE</scope>
    <source>
        <tissue evidence="2">Head</tissue>
    </source>
</reference>
<dbReference type="InParanoid" id="A0A6L2Q9D3"/>
<evidence type="ECO:0000313" key="1">
    <source>
        <dbReference type="EMBL" id="GFG33918.1"/>
    </source>
</evidence>
<dbReference type="EMBL" id="BLKM01003078">
    <property type="protein sequence ID" value="GFG41074.1"/>
    <property type="molecule type" value="Genomic_DNA"/>
</dbReference>
<dbReference type="OrthoDB" id="5806726at2759"/>
<dbReference type="AlphaFoldDB" id="A0A6L2Q9D3"/>
<gene>
    <name evidence="1" type="ORF">Cfor_01840</name>
    <name evidence="2" type="ORF">Cfor_01953</name>
</gene>
<keyword evidence="3" id="KW-1185">Reference proteome</keyword>
<dbReference type="EMBL" id="BLKM01008503">
    <property type="protein sequence ID" value="GFG33918.1"/>
    <property type="molecule type" value="Genomic_DNA"/>
</dbReference>
<protein>
    <submittedName>
        <fullName evidence="2">Uncharacterized protein</fullName>
    </submittedName>
</protein>
<dbReference type="Proteomes" id="UP000502823">
    <property type="component" value="Unassembled WGS sequence"/>
</dbReference>